<evidence type="ECO:0008006" key="3">
    <source>
        <dbReference type="Google" id="ProtNLM"/>
    </source>
</evidence>
<accession>A0A0A2B5A4</accession>
<name>A0A0A2B5A4_PROMR</name>
<sequence>MSIKFFLIPFLLVFSQIPIRAHDHTFESWNAKQWEDYPFECVETGATPEYTRCYAEKANKRDWDLRQELNDDKLWKDWMSARRRICHHYKSKHFGQGTVKPLMVISCEMRLNTEATRYCINGEDKQCG</sequence>
<organism evidence="1 2">
    <name type="scientific">Prochlorococcus marinus str. MIT 9401</name>
    <dbReference type="NCBI Taxonomy" id="167551"/>
    <lineage>
        <taxon>Bacteria</taxon>
        <taxon>Bacillati</taxon>
        <taxon>Cyanobacteriota</taxon>
        <taxon>Cyanophyceae</taxon>
        <taxon>Synechococcales</taxon>
        <taxon>Prochlorococcaceae</taxon>
        <taxon>Prochlorococcus</taxon>
    </lineage>
</organism>
<proteinExistence type="predicted"/>
<comment type="caution">
    <text evidence="1">The sequence shown here is derived from an EMBL/GenBank/DDBJ whole genome shotgun (WGS) entry which is preliminary data.</text>
</comment>
<dbReference type="AlphaFoldDB" id="A0A0A2B5A4"/>
<gene>
    <name evidence="1" type="ORF">EV01_1061</name>
</gene>
<dbReference type="Proteomes" id="UP000030481">
    <property type="component" value="Unassembled WGS sequence"/>
</dbReference>
<evidence type="ECO:0000313" key="1">
    <source>
        <dbReference type="EMBL" id="KGG07784.1"/>
    </source>
</evidence>
<dbReference type="RefSeq" id="WP_032517511.1">
    <property type="nucleotide sequence ID" value="NZ_JNAR01000013.1"/>
</dbReference>
<dbReference type="EMBL" id="JNAR01000013">
    <property type="protein sequence ID" value="KGG07784.1"/>
    <property type="molecule type" value="Genomic_DNA"/>
</dbReference>
<evidence type="ECO:0000313" key="2">
    <source>
        <dbReference type="Proteomes" id="UP000030481"/>
    </source>
</evidence>
<reference evidence="2" key="1">
    <citation type="journal article" date="2014" name="Sci. Data">
        <title>Genomes of diverse isolates of the marine cyanobacterium Prochlorococcus.</title>
        <authorList>
            <person name="Biller S."/>
            <person name="Berube P."/>
            <person name="Thompson J."/>
            <person name="Kelly L."/>
            <person name="Roggensack S."/>
            <person name="Awad L."/>
            <person name="Roache-Johnson K."/>
            <person name="Ding H."/>
            <person name="Giovannoni S.J."/>
            <person name="Moore L.R."/>
            <person name="Chisholm S.W."/>
        </authorList>
    </citation>
    <scope>NUCLEOTIDE SEQUENCE [LARGE SCALE GENOMIC DNA]</scope>
</reference>
<protein>
    <recommendedName>
        <fullName evidence="3">DUF1311 domain-containing protein</fullName>
    </recommendedName>
</protein>